<dbReference type="GO" id="GO:0006388">
    <property type="term" value="P:tRNA splicing, via endonucleolytic cleavage and ligation"/>
    <property type="evidence" value="ECO:0007669"/>
    <property type="project" value="TreeGrafter"/>
</dbReference>
<feature type="compositionally biased region" description="Gly residues" evidence="7">
    <location>
        <begin position="305"/>
        <end position="318"/>
    </location>
</feature>
<feature type="region of interest" description="Disordered" evidence="7">
    <location>
        <begin position="1"/>
        <end position="48"/>
    </location>
</feature>
<accession>A0AAN9U7L2</accession>
<evidence type="ECO:0000256" key="1">
    <source>
        <dbReference type="ARBA" id="ARBA00003343"/>
    </source>
</evidence>
<dbReference type="PANTHER" id="PTHR12684:SF2">
    <property type="entry name" value="TRNA 2'-PHOSPHOTRANSFERASE 1"/>
    <property type="match status" value="1"/>
</dbReference>
<evidence type="ECO:0000256" key="5">
    <source>
        <dbReference type="ARBA" id="ARBA00023027"/>
    </source>
</evidence>
<comment type="similarity">
    <text evidence="2">Belongs to the KptA/TPT1 family.</text>
</comment>
<feature type="compositionally biased region" description="Basic and acidic residues" evidence="7">
    <location>
        <begin position="289"/>
        <end position="298"/>
    </location>
</feature>
<proteinExistence type="inferred from homology"/>
<dbReference type="PANTHER" id="PTHR12684">
    <property type="entry name" value="PUTATIVE PHOSPHOTRANSFERASE"/>
    <property type="match status" value="1"/>
</dbReference>
<dbReference type="SUPFAM" id="SSF56399">
    <property type="entry name" value="ADP-ribosylation"/>
    <property type="match status" value="1"/>
</dbReference>
<dbReference type="EMBL" id="JAJSPL020000020">
    <property type="protein sequence ID" value="KAK7740552.1"/>
    <property type="molecule type" value="Genomic_DNA"/>
</dbReference>
<dbReference type="Gene3D" id="1.10.10.970">
    <property type="entry name" value="RNA 2'-phosphotransferase, Tpt1/KptA family, N-terminal domain"/>
    <property type="match status" value="1"/>
</dbReference>
<gene>
    <name evidence="8" type="primary">TPT1</name>
    <name evidence="8" type="ORF">SLS53_005396</name>
</gene>
<keyword evidence="5" id="KW-0520">NAD</keyword>
<feature type="region of interest" description="Disordered" evidence="7">
    <location>
        <begin position="189"/>
        <end position="213"/>
    </location>
</feature>
<comment type="caution">
    <text evidence="8">The sequence shown here is derived from an EMBL/GenBank/DDBJ whole genome shotgun (WGS) entry which is preliminary data.</text>
</comment>
<keyword evidence="9" id="KW-1185">Reference proteome</keyword>
<protein>
    <recommendedName>
        <fullName evidence="3">2'-phosphotransferase</fullName>
        <ecNumber evidence="3">2.7.1.160</ecNumber>
    </recommendedName>
</protein>
<evidence type="ECO:0000256" key="4">
    <source>
        <dbReference type="ARBA" id="ARBA00022679"/>
    </source>
</evidence>
<feature type="compositionally biased region" description="Gly residues" evidence="7">
    <location>
        <begin position="29"/>
        <end position="41"/>
    </location>
</feature>
<dbReference type="InterPro" id="IPR042081">
    <property type="entry name" value="RNA_2'-PTrans_C"/>
</dbReference>
<dbReference type="EC" id="2.7.1.160" evidence="3"/>
<dbReference type="Gene3D" id="3.20.170.30">
    <property type="match status" value="1"/>
</dbReference>
<dbReference type="InterPro" id="IPR042080">
    <property type="entry name" value="RNA_2'-PTrans_N"/>
</dbReference>
<evidence type="ECO:0000256" key="6">
    <source>
        <dbReference type="ARBA" id="ARBA00047949"/>
    </source>
</evidence>
<sequence>MEAEEVAERFEEVSSVQDAGGRKGKGGRKGGGGGGRGGRPADGGKQREKQISMALSKLLRHQALNAGITLDKEGYAPLDRVLQWGPIRSLKATVQEVIQVTADNEKQRFSMKPADPSAETSEADPAAWLIRANQGHSIKVESEALLKPITLEAGNVPPVVVHGTYFAFWPRIVEGGGLRRMGRTHVHCSTGLPDRDASGSNNNNNNNNNNNGEVVISGMRRDAELLVYVDVRRSLEDGALAWWVSDNGVVLTEGAGEEGLVPARYFKEVVGRREDVGTLWRDGEWVSDLPEHVRDRPPPAKGGRGRGGGGGGRGGGRGGRGKAA</sequence>
<dbReference type="AlphaFoldDB" id="A0AAN9U7L2"/>
<organism evidence="8 9">
    <name type="scientific">Cytospora paraplurivora</name>
    <dbReference type="NCBI Taxonomy" id="2898453"/>
    <lineage>
        <taxon>Eukaryota</taxon>
        <taxon>Fungi</taxon>
        <taxon>Dikarya</taxon>
        <taxon>Ascomycota</taxon>
        <taxon>Pezizomycotina</taxon>
        <taxon>Sordariomycetes</taxon>
        <taxon>Sordariomycetidae</taxon>
        <taxon>Diaporthales</taxon>
        <taxon>Cytosporaceae</taxon>
        <taxon>Cytospora</taxon>
    </lineage>
</organism>
<keyword evidence="4" id="KW-0808">Transferase</keyword>
<feature type="compositionally biased region" description="Basic and acidic residues" evidence="7">
    <location>
        <begin position="1"/>
        <end position="12"/>
    </location>
</feature>
<name>A0AAN9U7L2_9PEZI</name>
<evidence type="ECO:0000256" key="7">
    <source>
        <dbReference type="SAM" id="MobiDB-lite"/>
    </source>
</evidence>
<comment type="function">
    <text evidence="1">Catalyzes the last step of tRNA splicing, the transfer of the splice junction 2'-phosphate from ligated tRNA to NAD to produce ADP-ribose 1''-2'' cyclic phosphate.</text>
</comment>
<dbReference type="GO" id="GO:0000215">
    <property type="term" value="F:tRNA 2'-phosphotransferase activity"/>
    <property type="evidence" value="ECO:0007669"/>
    <property type="project" value="UniProtKB-EC"/>
</dbReference>
<dbReference type="Proteomes" id="UP001320245">
    <property type="component" value="Unassembled WGS sequence"/>
</dbReference>
<dbReference type="Pfam" id="PF01885">
    <property type="entry name" value="PTS_2-RNA"/>
    <property type="match status" value="1"/>
</dbReference>
<evidence type="ECO:0000313" key="9">
    <source>
        <dbReference type="Proteomes" id="UP001320245"/>
    </source>
</evidence>
<feature type="compositionally biased region" description="Low complexity" evidence="7">
    <location>
        <begin position="201"/>
        <end position="211"/>
    </location>
</feature>
<evidence type="ECO:0000313" key="8">
    <source>
        <dbReference type="EMBL" id="KAK7740552.1"/>
    </source>
</evidence>
<comment type="catalytic activity">
    <reaction evidence="6">
        <text>2'-phospho-[ligated tRNA] + NAD(+) = mature tRNA + ADP-alpha-D-ribose 1'',2''-cyclic phosphate + nicotinamide</text>
        <dbReference type="Rhea" id="RHEA:23324"/>
        <dbReference type="Rhea" id="RHEA-COMP:11106"/>
        <dbReference type="Rhea" id="RHEA-COMP:11107"/>
        <dbReference type="ChEBI" id="CHEBI:17154"/>
        <dbReference type="ChEBI" id="CHEBI:57540"/>
        <dbReference type="ChEBI" id="CHEBI:76596"/>
        <dbReference type="ChEBI" id="CHEBI:82883"/>
        <dbReference type="ChEBI" id="CHEBI:85027"/>
        <dbReference type="EC" id="2.7.1.160"/>
    </reaction>
</comment>
<reference evidence="8 9" key="1">
    <citation type="journal article" date="2023" name="PLoS ONE">
        <title>Cytospora paraplurivora sp. nov. isolated from orchards with fruit tree decline syndrome in Ontario, Canada.</title>
        <authorList>
            <person name="Ilyukhin E."/>
            <person name="Nguyen H.D.T."/>
            <person name="Castle A.J."/>
            <person name="Ellouze W."/>
        </authorList>
    </citation>
    <scope>NUCLEOTIDE SEQUENCE [LARGE SCALE GENOMIC DNA]</scope>
    <source>
        <strain evidence="8 9">FDS-564</strain>
    </source>
</reference>
<dbReference type="InterPro" id="IPR002745">
    <property type="entry name" value="Ptrans_KptA/Tpt1"/>
</dbReference>
<evidence type="ECO:0000256" key="3">
    <source>
        <dbReference type="ARBA" id="ARBA00012007"/>
    </source>
</evidence>
<feature type="region of interest" description="Disordered" evidence="7">
    <location>
        <begin position="289"/>
        <end position="324"/>
    </location>
</feature>
<evidence type="ECO:0000256" key="2">
    <source>
        <dbReference type="ARBA" id="ARBA00009836"/>
    </source>
</evidence>